<feature type="transmembrane region" description="Helical" evidence="2">
    <location>
        <begin position="12"/>
        <end position="33"/>
    </location>
</feature>
<comment type="caution">
    <text evidence="3">The sequence shown here is derived from an EMBL/GenBank/DDBJ whole genome shotgun (WGS) entry which is preliminary data.</text>
</comment>
<evidence type="ECO:0000313" key="3">
    <source>
        <dbReference type="EMBL" id="MBP2028507.1"/>
    </source>
</evidence>
<sequence>MKSKGMNFLLKSFIFLLIFISVFLFSFSLSFYFSHNYFLEPTETVKLKGAKNLLQSIDIIHPTENESDIETEAAGIEGYKEGDSEKTNYVKTP</sequence>
<organism evidence="3 4">
    <name type="scientific">Acetoanaerobium pronyense</name>
    <dbReference type="NCBI Taxonomy" id="1482736"/>
    <lineage>
        <taxon>Bacteria</taxon>
        <taxon>Bacillati</taxon>
        <taxon>Bacillota</taxon>
        <taxon>Clostridia</taxon>
        <taxon>Peptostreptococcales</taxon>
        <taxon>Filifactoraceae</taxon>
        <taxon>Acetoanaerobium</taxon>
    </lineage>
</organism>
<keyword evidence="2" id="KW-0812">Transmembrane</keyword>
<accession>A0ABS4KL56</accession>
<dbReference type="EMBL" id="JAGGLI010000030">
    <property type="protein sequence ID" value="MBP2028507.1"/>
    <property type="molecule type" value="Genomic_DNA"/>
</dbReference>
<evidence type="ECO:0000256" key="2">
    <source>
        <dbReference type="SAM" id="Phobius"/>
    </source>
</evidence>
<feature type="compositionally biased region" description="Basic and acidic residues" evidence="1">
    <location>
        <begin position="78"/>
        <end position="93"/>
    </location>
</feature>
<keyword evidence="4" id="KW-1185">Reference proteome</keyword>
<keyword evidence="2" id="KW-1133">Transmembrane helix</keyword>
<dbReference type="Proteomes" id="UP001314903">
    <property type="component" value="Unassembled WGS sequence"/>
</dbReference>
<protein>
    <submittedName>
        <fullName evidence="3">Uncharacterized protein</fullName>
    </submittedName>
</protein>
<reference evidence="3 4" key="1">
    <citation type="submission" date="2021-03" db="EMBL/GenBank/DDBJ databases">
        <title>Genomic Encyclopedia of Type Strains, Phase IV (KMG-IV): sequencing the most valuable type-strain genomes for metagenomic binning, comparative biology and taxonomic classification.</title>
        <authorList>
            <person name="Goeker M."/>
        </authorList>
    </citation>
    <scope>NUCLEOTIDE SEQUENCE [LARGE SCALE GENOMIC DNA]</scope>
    <source>
        <strain evidence="3 4">DSM 27512</strain>
    </source>
</reference>
<evidence type="ECO:0000256" key="1">
    <source>
        <dbReference type="SAM" id="MobiDB-lite"/>
    </source>
</evidence>
<dbReference type="RefSeq" id="WP_209661556.1">
    <property type="nucleotide sequence ID" value="NZ_JAGGLI010000030.1"/>
</dbReference>
<name>A0ABS4KL56_9FIRM</name>
<keyword evidence="2" id="KW-0472">Membrane</keyword>
<gene>
    <name evidence="3" type="ORF">J2Z35_002332</name>
</gene>
<evidence type="ECO:0000313" key="4">
    <source>
        <dbReference type="Proteomes" id="UP001314903"/>
    </source>
</evidence>
<feature type="region of interest" description="Disordered" evidence="1">
    <location>
        <begin position="71"/>
        <end position="93"/>
    </location>
</feature>
<proteinExistence type="predicted"/>